<protein>
    <submittedName>
        <fullName evidence="2">Uncharacterized protein</fullName>
    </submittedName>
</protein>
<evidence type="ECO:0000313" key="2">
    <source>
        <dbReference type="EMBL" id="ORY37127.1"/>
    </source>
</evidence>
<dbReference type="EMBL" id="MCOG01000144">
    <property type="protein sequence ID" value="ORY37127.1"/>
    <property type="molecule type" value="Genomic_DNA"/>
</dbReference>
<sequence length="193" mass="22589">MASKRSATSKAIQWLHSHPEKVQQILNHKKDTIVQENMMMDPLNANSHSMKSTDNTSSYNDIPLVNSIRLGQTHPLLNTHIKFDDEDEIEDENNDNDNKINNKMNEKGKEKDKEKEKEKENYSTTKNNPKVETTNEIDTEKEEGETDEDSSSESSNKGKEKKKEKMMMMMMMMMMKKKMKKRIIIIKYIIKMK</sequence>
<comment type="caution">
    <text evidence="2">The sequence shown here is derived from an EMBL/GenBank/DDBJ whole genome shotgun (WGS) entry which is preliminary data.</text>
</comment>
<accession>A0A1Y2BR69</accession>
<dbReference type="Proteomes" id="UP000193920">
    <property type="component" value="Unassembled WGS sequence"/>
</dbReference>
<proteinExistence type="predicted"/>
<reference evidence="2 3" key="1">
    <citation type="submission" date="2016-08" db="EMBL/GenBank/DDBJ databases">
        <title>A Parts List for Fungal Cellulosomes Revealed by Comparative Genomics.</title>
        <authorList>
            <consortium name="DOE Joint Genome Institute"/>
            <person name="Haitjema C.H."/>
            <person name="Gilmore S.P."/>
            <person name="Henske J.K."/>
            <person name="Solomon K.V."/>
            <person name="De Groot R."/>
            <person name="Kuo A."/>
            <person name="Mondo S.J."/>
            <person name="Salamov A.A."/>
            <person name="Labutti K."/>
            <person name="Zhao Z."/>
            <person name="Chiniquy J."/>
            <person name="Barry K."/>
            <person name="Brewer H.M."/>
            <person name="Purvine S.O."/>
            <person name="Wright A.T."/>
            <person name="Boxma B."/>
            <person name="Van Alen T."/>
            <person name="Hackstein J.H."/>
            <person name="Baker S.E."/>
            <person name="Grigoriev I.V."/>
            <person name="O'Malley M.A."/>
        </authorList>
    </citation>
    <scope>NUCLEOTIDE SEQUENCE [LARGE SCALE GENOMIC DNA]</scope>
    <source>
        <strain evidence="2 3">G1</strain>
    </source>
</reference>
<dbReference type="AlphaFoldDB" id="A0A1Y2BR69"/>
<evidence type="ECO:0000256" key="1">
    <source>
        <dbReference type="SAM" id="MobiDB-lite"/>
    </source>
</evidence>
<feature type="compositionally biased region" description="Acidic residues" evidence="1">
    <location>
        <begin position="135"/>
        <end position="151"/>
    </location>
</feature>
<evidence type="ECO:0000313" key="3">
    <source>
        <dbReference type="Proteomes" id="UP000193920"/>
    </source>
</evidence>
<feature type="compositionally biased region" description="Basic and acidic residues" evidence="1">
    <location>
        <begin position="156"/>
        <end position="165"/>
    </location>
</feature>
<feature type="compositionally biased region" description="Basic and acidic residues" evidence="1">
    <location>
        <begin position="96"/>
        <end position="121"/>
    </location>
</feature>
<keyword evidence="3" id="KW-1185">Reference proteome</keyword>
<name>A0A1Y2BR69_9FUNG</name>
<organism evidence="2 3">
    <name type="scientific">Neocallimastix californiae</name>
    <dbReference type="NCBI Taxonomy" id="1754190"/>
    <lineage>
        <taxon>Eukaryota</taxon>
        <taxon>Fungi</taxon>
        <taxon>Fungi incertae sedis</taxon>
        <taxon>Chytridiomycota</taxon>
        <taxon>Chytridiomycota incertae sedis</taxon>
        <taxon>Neocallimastigomycetes</taxon>
        <taxon>Neocallimastigales</taxon>
        <taxon>Neocallimastigaceae</taxon>
        <taxon>Neocallimastix</taxon>
    </lineage>
</organism>
<dbReference type="OrthoDB" id="10633135at2759"/>
<feature type="region of interest" description="Disordered" evidence="1">
    <location>
        <begin position="88"/>
        <end position="165"/>
    </location>
</feature>
<gene>
    <name evidence="2" type="ORF">LY90DRAFT_55647</name>
</gene>